<protein>
    <recommendedName>
        <fullName evidence="8">Phosphoribosylaminoimidazole-succinocarboxamide synthase</fullName>
        <ecNumber evidence="8">6.3.2.6</ecNumber>
    </recommendedName>
    <alternativeName>
        <fullName evidence="8">SAICAR synthetase</fullName>
    </alternativeName>
</protein>
<evidence type="ECO:0000256" key="3">
    <source>
        <dbReference type="ARBA" id="ARBA00022598"/>
    </source>
</evidence>
<keyword evidence="4 8" id="KW-0547">Nucleotide-binding</keyword>
<comment type="similarity">
    <text evidence="2 8">Belongs to the SAICAR synthetase family.</text>
</comment>
<evidence type="ECO:0000256" key="4">
    <source>
        <dbReference type="ARBA" id="ARBA00022741"/>
    </source>
</evidence>
<dbReference type="GO" id="GO:0004639">
    <property type="term" value="F:phosphoribosylaminoimidazolesuccinocarboxamide synthase activity"/>
    <property type="evidence" value="ECO:0007669"/>
    <property type="project" value="UniProtKB-UniRule"/>
</dbReference>
<dbReference type="AlphaFoldDB" id="A0A943BLW4"/>
<dbReference type="GO" id="GO:0005524">
    <property type="term" value="F:ATP binding"/>
    <property type="evidence" value="ECO:0007669"/>
    <property type="project" value="UniProtKB-KW"/>
</dbReference>
<dbReference type="GO" id="GO:0006189">
    <property type="term" value="P:'de novo' IMP biosynthetic process"/>
    <property type="evidence" value="ECO:0007669"/>
    <property type="project" value="UniProtKB-UniRule"/>
</dbReference>
<dbReference type="SUPFAM" id="SSF56104">
    <property type="entry name" value="SAICAR synthase-like"/>
    <property type="match status" value="1"/>
</dbReference>
<accession>A0A943BLW4</accession>
<keyword evidence="3 8" id="KW-0436">Ligase</keyword>
<dbReference type="GO" id="GO:0005737">
    <property type="term" value="C:cytoplasm"/>
    <property type="evidence" value="ECO:0007669"/>
    <property type="project" value="TreeGrafter"/>
</dbReference>
<proteinExistence type="inferred from homology"/>
<dbReference type="EC" id="6.3.2.6" evidence="8"/>
<dbReference type="PANTHER" id="PTHR43700">
    <property type="entry name" value="PHOSPHORIBOSYLAMINOIMIDAZOLE-SUCCINOCARBOXAMIDE SYNTHASE"/>
    <property type="match status" value="1"/>
</dbReference>
<reference evidence="10" key="1">
    <citation type="submission" date="2021-02" db="EMBL/GenBank/DDBJ databases">
        <title>Infant gut strain persistence is associated with maternal origin, phylogeny, and functional potential including surface adhesion and iron acquisition.</title>
        <authorList>
            <person name="Lou Y.C."/>
        </authorList>
    </citation>
    <scope>NUCLEOTIDE SEQUENCE</scope>
    <source>
        <strain evidence="10">L3_128_245G1_dasL3_128_245G1_concoct_49</strain>
    </source>
</reference>
<evidence type="ECO:0000256" key="5">
    <source>
        <dbReference type="ARBA" id="ARBA00022755"/>
    </source>
</evidence>
<dbReference type="Gene3D" id="3.30.200.20">
    <property type="entry name" value="Phosphorylase Kinase, domain 1"/>
    <property type="match status" value="1"/>
</dbReference>
<comment type="catalytic activity">
    <reaction evidence="7 8">
        <text>5-amino-1-(5-phospho-D-ribosyl)imidazole-4-carboxylate + L-aspartate + ATP = (2S)-2-[5-amino-1-(5-phospho-beta-D-ribosyl)imidazole-4-carboxamido]succinate + ADP + phosphate + 2 H(+)</text>
        <dbReference type="Rhea" id="RHEA:22628"/>
        <dbReference type="ChEBI" id="CHEBI:15378"/>
        <dbReference type="ChEBI" id="CHEBI:29991"/>
        <dbReference type="ChEBI" id="CHEBI:30616"/>
        <dbReference type="ChEBI" id="CHEBI:43474"/>
        <dbReference type="ChEBI" id="CHEBI:58443"/>
        <dbReference type="ChEBI" id="CHEBI:77657"/>
        <dbReference type="ChEBI" id="CHEBI:456216"/>
        <dbReference type="EC" id="6.3.2.6"/>
    </reaction>
</comment>
<evidence type="ECO:0000256" key="2">
    <source>
        <dbReference type="ARBA" id="ARBA00010190"/>
    </source>
</evidence>
<comment type="caution">
    <text evidence="10">The sequence shown here is derived from an EMBL/GenBank/DDBJ whole genome shotgun (WGS) entry which is preliminary data.</text>
</comment>
<name>A0A943BLW4_9ACTN</name>
<dbReference type="Gene3D" id="3.30.470.20">
    <property type="entry name" value="ATP-grasp fold, B domain"/>
    <property type="match status" value="1"/>
</dbReference>
<evidence type="ECO:0000259" key="9">
    <source>
        <dbReference type="Pfam" id="PF01259"/>
    </source>
</evidence>
<dbReference type="EMBL" id="JAGZJA010000003">
    <property type="protein sequence ID" value="MBS5146837.1"/>
    <property type="molecule type" value="Genomic_DNA"/>
</dbReference>
<comment type="pathway">
    <text evidence="1 8">Purine metabolism; IMP biosynthesis via de novo pathway; 5-amino-1-(5-phospho-D-ribosyl)imidazole-4-carboxamide from 5-amino-1-(5-phospho-D-ribosyl)imidazole-4-carboxylate: step 1/2.</text>
</comment>
<evidence type="ECO:0000256" key="6">
    <source>
        <dbReference type="ARBA" id="ARBA00022840"/>
    </source>
</evidence>
<sequence>MFEHAMFAKMTPMHNLSVTINQFAHDLIRHLDDVVHSHRQSMRRCVKGLTAMTKELVYSGKTKDVFALENGNYLLKFKDDCTGKDGVFDPGENAVGLTIEGVGDVNLRMSIYFFEKINAAGIKTHYVSANLDDTTMEVLPAKVFGEGLEVICRNKAVGSFYRRYKQYCNEGDDLPSYVETTFKNDELGDPLVTKDGLVDLGVMTAEQYDSLKEMTKQITKIVADDLAEKGLVLYDIKFEFGYDADGNVILIDEIASGNMRVYKDGEYVDPMTLSELFFA</sequence>
<dbReference type="Proteomes" id="UP000738879">
    <property type="component" value="Unassembled WGS sequence"/>
</dbReference>
<evidence type="ECO:0000313" key="11">
    <source>
        <dbReference type="Proteomes" id="UP000738879"/>
    </source>
</evidence>
<feature type="domain" description="SAICAR synthetase/ADE2 N-terminal" evidence="9">
    <location>
        <begin position="57"/>
        <end position="268"/>
    </location>
</feature>
<evidence type="ECO:0000256" key="1">
    <source>
        <dbReference type="ARBA" id="ARBA00004672"/>
    </source>
</evidence>
<dbReference type="InterPro" id="IPR028923">
    <property type="entry name" value="SAICAR_synt/ADE2_N"/>
</dbReference>
<keyword evidence="5 8" id="KW-0658">Purine biosynthesis</keyword>
<evidence type="ECO:0000256" key="8">
    <source>
        <dbReference type="HAMAP-Rule" id="MF_00137"/>
    </source>
</evidence>
<dbReference type="Pfam" id="PF01259">
    <property type="entry name" value="SAICAR_synt"/>
    <property type="match status" value="1"/>
</dbReference>
<evidence type="ECO:0000256" key="7">
    <source>
        <dbReference type="ARBA" id="ARBA00048475"/>
    </source>
</evidence>
<keyword evidence="6 8" id="KW-0067">ATP-binding</keyword>
<dbReference type="HAMAP" id="MF_00137">
    <property type="entry name" value="SAICAR_synth"/>
    <property type="match status" value="1"/>
</dbReference>
<evidence type="ECO:0000313" key="10">
    <source>
        <dbReference type="EMBL" id="MBS5146837.1"/>
    </source>
</evidence>
<organism evidence="10 11">
    <name type="scientific">Collinsella intestinalis</name>
    <dbReference type="NCBI Taxonomy" id="147207"/>
    <lineage>
        <taxon>Bacteria</taxon>
        <taxon>Bacillati</taxon>
        <taxon>Actinomycetota</taxon>
        <taxon>Coriobacteriia</taxon>
        <taxon>Coriobacteriales</taxon>
        <taxon>Coriobacteriaceae</taxon>
        <taxon>Collinsella</taxon>
    </lineage>
</organism>
<dbReference type="PANTHER" id="PTHR43700:SF1">
    <property type="entry name" value="PHOSPHORIBOSYLAMINOIMIDAZOLE-SUCCINOCARBOXAMIDE SYNTHASE"/>
    <property type="match status" value="1"/>
</dbReference>
<gene>
    <name evidence="8" type="primary">purC</name>
    <name evidence="10" type="ORF">KHY67_03950</name>
</gene>